<dbReference type="SUPFAM" id="SSF81321">
    <property type="entry name" value="Family A G protein-coupled receptor-like"/>
    <property type="match status" value="1"/>
</dbReference>
<keyword evidence="4 5" id="KW-0472">Membrane</keyword>
<name>A0AAV5T8I3_9BILA</name>
<accession>A0AAV5T8I3</accession>
<evidence type="ECO:0000313" key="7">
    <source>
        <dbReference type="EMBL" id="GMS91624.1"/>
    </source>
</evidence>
<dbReference type="InterPro" id="IPR000276">
    <property type="entry name" value="GPCR_Rhodpsn"/>
</dbReference>
<feature type="transmembrane region" description="Helical" evidence="5">
    <location>
        <begin position="108"/>
        <end position="138"/>
    </location>
</feature>
<feature type="non-terminal residue" evidence="7">
    <location>
        <position position="177"/>
    </location>
</feature>
<organism evidence="7 8">
    <name type="scientific">Pristionchus entomophagus</name>
    <dbReference type="NCBI Taxonomy" id="358040"/>
    <lineage>
        <taxon>Eukaryota</taxon>
        <taxon>Metazoa</taxon>
        <taxon>Ecdysozoa</taxon>
        <taxon>Nematoda</taxon>
        <taxon>Chromadorea</taxon>
        <taxon>Rhabditida</taxon>
        <taxon>Rhabditina</taxon>
        <taxon>Diplogasteromorpha</taxon>
        <taxon>Diplogasteroidea</taxon>
        <taxon>Neodiplogasteridae</taxon>
        <taxon>Pristionchus</taxon>
    </lineage>
</organism>
<keyword evidence="2 5" id="KW-0812">Transmembrane</keyword>
<reference evidence="7" key="1">
    <citation type="submission" date="2023-10" db="EMBL/GenBank/DDBJ databases">
        <title>Genome assembly of Pristionchus species.</title>
        <authorList>
            <person name="Yoshida K."/>
            <person name="Sommer R.J."/>
        </authorList>
    </citation>
    <scope>NUCLEOTIDE SEQUENCE</scope>
    <source>
        <strain evidence="7">RS0144</strain>
    </source>
</reference>
<evidence type="ECO:0000259" key="6">
    <source>
        <dbReference type="PROSITE" id="PS50262"/>
    </source>
</evidence>
<evidence type="ECO:0000256" key="1">
    <source>
        <dbReference type="ARBA" id="ARBA00004370"/>
    </source>
</evidence>
<dbReference type="PANTHER" id="PTHR22718">
    <property type="entry name" value="SERPENTINE RECEPTOR, CLASS X"/>
    <property type="match status" value="1"/>
</dbReference>
<dbReference type="PANTHER" id="PTHR22718:SF34">
    <property type="entry name" value="G-PROTEIN COUPLED RECEPTORS FAMILY 1 PROFILE DOMAIN-CONTAINING PROTEIN"/>
    <property type="match status" value="1"/>
</dbReference>
<comment type="subcellular location">
    <subcellularLocation>
        <location evidence="1">Membrane</location>
    </subcellularLocation>
</comment>
<dbReference type="CDD" id="cd00637">
    <property type="entry name" value="7tm_classA_rhodopsin-like"/>
    <property type="match status" value="1"/>
</dbReference>
<evidence type="ECO:0000313" key="8">
    <source>
        <dbReference type="Proteomes" id="UP001432027"/>
    </source>
</evidence>
<evidence type="ECO:0000256" key="5">
    <source>
        <dbReference type="SAM" id="Phobius"/>
    </source>
</evidence>
<dbReference type="EMBL" id="BTSX01000004">
    <property type="protein sequence ID" value="GMS91624.1"/>
    <property type="molecule type" value="Genomic_DNA"/>
</dbReference>
<dbReference type="GO" id="GO:0004930">
    <property type="term" value="F:G protein-coupled receptor activity"/>
    <property type="evidence" value="ECO:0007669"/>
    <property type="project" value="InterPro"/>
</dbReference>
<dbReference type="Proteomes" id="UP001432027">
    <property type="component" value="Unassembled WGS sequence"/>
</dbReference>
<dbReference type="GO" id="GO:0016020">
    <property type="term" value="C:membrane"/>
    <property type="evidence" value="ECO:0007669"/>
    <property type="project" value="UniProtKB-SubCell"/>
</dbReference>
<protein>
    <recommendedName>
        <fullName evidence="6">G-protein coupled receptors family 1 profile domain-containing protein</fullName>
    </recommendedName>
</protein>
<keyword evidence="3 5" id="KW-1133">Transmembrane helix</keyword>
<feature type="transmembrane region" description="Helical" evidence="5">
    <location>
        <begin position="67"/>
        <end position="88"/>
    </location>
</feature>
<proteinExistence type="predicted"/>
<dbReference type="AlphaFoldDB" id="A0AAV5T8I3"/>
<keyword evidence="8" id="KW-1185">Reference proteome</keyword>
<evidence type="ECO:0000256" key="2">
    <source>
        <dbReference type="ARBA" id="ARBA00022692"/>
    </source>
</evidence>
<gene>
    <name evidence="7" type="ORF">PENTCL1PPCAC_13799</name>
</gene>
<evidence type="ECO:0000256" key="3">
    <source>
        <dbReference type="ARBA" id="ARBA00022989"/>
    </source>
</evidence>
<comment type="caution">
    <text evidence="7">The sequence shown here is derived from an EMBL/GenBank/DDBJ whole genome shotgun (WGS) entry which is preliminary data.</text>
</comment>
<dbReference type="PROSITE" id="PS50262">
    <property type="entry name" value="G_PROTEIN_RECEP_F1_2"/>
    <property type="match status" value="1"/>
</dbReference>
<dbReference type="PRINTS" id="PR00237">
    <property type="entry name" value="GPCRRHODOPSN"/>
</dbReference>
<evidence type="ECO:0000256" key="4">
    <source>
        <dbReference type="ARBA" id="ARBA00023136"/>
    </source>
</evidence>
<feature type="transmembrane region" description="Helical" evidence="5">
    <location>
        <begin position="31"/>
        <end position="55"/>
    </location>
</feature>
<dbReference type="InterPro" id="IPR017452">
    <property type="entry name" value="GPCR_Rhodpsn_7TM"/>
</dbReference>
<dbReference type="Gene3D" id="1.20.1070.10">
    <property type="entry name" value="Rhodopsin 7-helix transmembrane proteins"/>
    <property type="match status" value="1"/>
</dbReference>
<feature type="transmembrane region" description="Helical" evidence="5">
    <location>
        <begin position="150"/>
        <end position="169"/>
    </location>
</feature>
<sequence>MSLTDDTFEYALDQLSIGAFLTLPERADDRLVVGILYILIIFGILANIALILTVLRSKEIRINSTYYLLVQIAASNLIMLLSEAFFRVAGIVFRQAYLGSVHSPHNYIILFFTQCAWWSFVFSLTLTAFIRFVCIFFVGRYDRLFTRNSMRFAVLLTSLMGISMASPHLSPCCRVLW</sequence>
<feature type="domain" description="G-protein coupled receptors family 1 profile" evidence="6">
    <location>
        <begin position="46"/>
        <end position="177"/>
    </location>
</feature>